<gene>
    <name evidence="2" type="ORF">CM83_32664</name>
</gene>
<reference evidence="2" key="2">
    <citation type="submission" date="2014-07" db="EMBL/GenBank/DDBJ databases">
        <authorList>
            <person name="Hull J."/>
        </authorList>
    </citation>
    <scope>NUCLEOTIDE SEQUENCE</scope>
</reference>
<dbReference type="AlphaFoldDB" id="A0A0A9WKD7"/>
<sequence length="123" mass="13307">ATTTTATAISNNNNTAIANKLHQGVLPSSTSLQLSVTPRYLQALIRVAEAHAKVELRHEVTDSDAIYAIELLQSCLHTFNGGNTIDRRGANHRNSTLSINEVCGTRQSGKKSQRDVIVDLLKA</sequence>
<dbReference type="PANTHER" id="PTHR11630">
    <property type="entry name" value="DNA REPLICATION LICENSING FACTOR MCM FAMILY MEMBER"/>
    <property type="match status" value="1"/>
</dbReference>
<dbReference type="GO" id="GO:0017116">
    <property type="term" value="F:single-stranded DNA helicase activity"/>
    <property type="evidence" value="ECO:0007669"/>
    <property type="project" value="TreeGrafter"/>
</dbReference>
<reference evidence="2" key="1">
    <citation type="journal article" date="2014" name="PLoS ONE">
        <title>Transcriptome-Based Identification of ABC Transporters in the Western Tarnished Plant Bug Lygus hesperus.</title>
        <authorList>
            <person name="Hull J.J."/>
            <person name="Chaney K."/>
            <person name="Geib S.M."/>
            <person name="Fabrick J.A."/>
            <person name="Brent C.S."/>
            <person name="Walsh D."/>
            <person name="Lavine L.C."/>
        </authorList>
    </citation>
    <scope>NUCLEOTIDE SEQUENCE</scope>
</reference>
<feature type="non-terminal residue" evidence="2">
    <location>
        <position position="1"/>
    </location>
</feature>
<protein>
    <submittedName>
        <fullName evidence="2">Putative MCM-type protein MJ0961</fullName>
    </submittedName>
</protein>
<evidence type="ECO:0000259" key="1">
    <source>
        <dbReference type="Pfam" id="PF17855"/>
    </source>
</evidence>
<dbReference type="EMBL" id="GBHO01034692">
    <property type="protein sequence ID" value="JAG08912.1"/>
    <property type="molecule type" value="Transcribed_RNA"/>
</dbReference>
<organism evidence="2">
    <name type="scientific">Lygus hesperus</name>
    <name type="common">Western plant bug</name>
    <dbReference type="NCBI Taxonomy" id="30085"/>
    <lineage>
        <taxon>Eukaryota</taxon>
        <taxon>Metazoa</taxon>
        <taxon>Ecdysozoa</taxon>
        <taxon>Arthropoda</taxon>
        <taxon>Hexapoda</taxon>
        <taxon>Insecta</taxon>
        <taxon>Pterygota</taxon>
        <taxon>Neoptera</taxon>
        <taxon>Paraneoptera</taxon>
        <taxon>Hemiptera</taxon>
        <taxon>Heteroptera</taxon>
        <taxon>Panheteroptera</taxon>
        <taxon>Cimicomorpha</taxon>
        <taxon>Miridae</taxon>
        <taxon>Mirini</taxon>
        <taxon>Lygus</taxon>
    </lineage>
</organism>
<dbReference type="Pfam" id="PF17855">
    <property type="entry name" value="MCM_lid"/>
    <property type="match status" value="1"/>
</dbReference>
<dbReference type="InterPro" id="IPR041562">
    <property type="entry name" value="MCM_lid"/>
</dbReference>
<proteinExistence type="predicted"/>
<dbReference type="GO" id="GO:0042555">
    <property type="term" value="C:MCM complex"/>
    <property type="evidence" value="ECO:0007669"/>
    <property type="project" value="TreeGrafter"/>
</dbReference>
<name>A0A0A9WKD7_LYGHE</name>
<feature type="domain" description="MCM AAA-lid" evidence="1">
    <location>
        <begin position="30"/>
        <end position="75"/>
    </location>
</feature>
<dbReference type="GO" id="GO:0003697">
    <property type="term" value="F:single-stranded DNA binding"/>
    <property type="evidence" value="ECO:0007669"/>
    <property type="project" value="TreeGrafter"/>
</dbReference>
<dbReference type="InterPro" id="IPR027417">
    <property type="entry name" value="P-loop_NTPase"/>
</dbReference>
<dbReference type="GO" id="GO:0005524">
    <property type="term" value="F:ATP binding"/>
    <property type="evidence" value="ECO:0007669"/>
    <property type="project" value="InterPro"/>
</dbReference>
<dbReference type="InterPro" id="IPR031327">
    <property type="entry name" value="MCM"/>
</dbReference>
<dbReference type="PANTHER" id="PTHR11630:SF47">
    <property type="entry name" value="DNA HELICASE MCM8"/>
    <property type="match status" value="1"/>
</dbReference>
<dbReference type="Gene3D" id="3.40.50.300">
    <property type="entry name" value="P-loop containing nucleotide triphosphate hydrolases"/>
    <property type="match status" value="1"/>
</dbReference>
<evidence type="ECO:0000313" key="2">
    <source>
        <dbReference type="EMBL" id="JAG08912.1"/>
    </source>
</evidence>
<accession>A0A0A9WKD7</accession>
<dbReference type="GO" id="GO:0005634">
    <property type="term" value="C:nucleus"/>
    <property type="evidence" value="ECO:0007669"/>
    <property type="project" value="TreeGrafter"/>
</dbReference>